<dbReference type="Gramene" id="ONIVA07G06420.1">
    <property type="protein sequence ID" value="ONIVA07G06420.1"/>
    <property type="gene ID" value="ONIVA07G06420"/>
</dbReference>
<dbReference type="Proteomes" id="UP000006591">
    <property type="component" value="Chromosome 7"/>
</dbReference>
<protein>
    <submittedName>
        <fullName evidence="2">Uncharacterized protein</fullName>
    </submittedName>
</protein>
<keyword evidence="3" id="KW-1185">Reference proteome</keyword>
<dbReference type="HOGENOM" id="CLU_2310660_0_0_1"/>
<organism evidence="2">
    <name type="scientific">Oryza nivara</name>
    <name type="common">Indian wild rice</name>
    <name type="synonym">Oryza sativa f. spontanea</name>
    <dbReference type="NCBI Taxonomy" id="4536"/>
    <lineage>
        <taxon>Eukaryota</taxon>
        <taxon>Viridiplantae</taxon>
        <taxon>Streptophyta</taxon>
        <taxon>Embryophyta</taxon>
        <taxon>Tracheophyta</taxon>
        <taxon>Spermatophyta</taxon>
        <taxon>Magnoliopsida</taxon>
        <taxon>Liliopsida</taxon>
        <taxon>Poales</taxon>
        <taxon>Poaceae</taxon>
        <taxon>BOP clade</taxon>
        <taxon>Oryzoideae</taxon>
        <taxon>Oryzeae</taxon>
        <taxon>Oryzinae</taxon>
        <taxon>Oryza</taxon>
    </lineage>
</organism>
<dbReference type="AlphaFoldDB" id="A0A0E0HYB8"/>
<evidence type="ECO:0000256" key="1">
    <source>
        <dbReference type="SAM" id="MobiDB-lite"/>
    </source>
</evidence>
<sequence length="100" mass="11238">MGVASSGAALGTGEAMQLRGGRPRVLRSVGEGKMQRHGRSKQIDWKYRWTFDFDPTVGRKKGDVEAPKLREFLLVGMICIDIYDNSAICDYEVEQREMIG</sequence>
<evidence type="ECO:0000313" key="2">
    <source>
        <dbReference type="EnsemblPlants" id="ONIVA07G06420.1"/>
    </source>
</evidence>
<reference evidence="2" key="2">
    <citation type="submission" date="2018-04" db="EMBL/GenBank/DDBJ databases">
        <title>OnivRS2 (Oryza nivara Reference Sequence Version 2).</title>
        <authorList>
            <person name="Zhang J."/>
            <person name="Kudrna D."/>
            <person name="Lee S."/>
            <person name="Talag J."/>
            <person name="Rajasekar S."/>
            <person name="Welchert J."/>
            <person name="Hsing Y.-I."/>
            <person name="Wing R.A."/>
        </authorList>
    </citation>
    <scope>NUCLEOTIDE SEQUENCE [LARGE SCALE GENOMIC DNA]</scope>
    <source>
        <strain evidence="2">SL10</strain>
    </source>
</reference>
<name>A0A0E0HYB8_ORYNI</name>
<accession>A0A0E0HYB8</accession>
<proteinExistence type="predicted"/>
<feature type="region of interest" description="Disordered" evidence="1">
    <location>
        <begin position="1"/>
        <end position="20"/>
    </location>
</feature>
<evidence type="ECO:0000313" key="3">
    <source>
        <dbReference type="Proteomes" id="UP000006591"/>
    </source>
</evidence>
<reference evidence="2" key="1">
    <citation type="submission" date="2015-04" db="UniProtKB">
        <authorList>
            <consortium name="EnsemblPlants"/>
        </authorList>
    </citation>
    <scope>IDENTIFICATION</scope>
    <source>
        <strain evidence="2">SL10</strain>
    </source>
</reference>
<dbReference type="EnsemblPlants" id="ONIVA07G06420.1">
    <property type="protein sequence ID" value="ONIVA07G06420.1"/>
    <property type="gene ID" value="ONIVA07G06420"/>
</dbReference>